<evidence type="ECO:0000256" key="2">
    <source>
        <dbReference type="ARBA" id="ARBA00022691"/>
    </source>
</evidence>
<keyword evidence="1" id="KW-0004">4Fe-4S</keyword>
<evidence type="ECO:0000256" key="4">
    <source>
        <dbReference type="ARBA" id="ARBA00023004"/>
    </source>
</evidence>
<evidence type="ECO:0000256" key="3">
    <source>
        <dbReference type="ARBA" id="ARBA00022723"/>
    </source>
</evidence>
<dbReference type="Gene3D" id="3.40.50.12160">
    <property type="entry name" value="Methylthiotransferase, N-terminal domain"/>
    <property type="match status" value="1"/>
</dbReference>
<dbReference type="Pfam" id="PF00919">
    <property type="entry name" value="UPF0004"/>
    <property type="match status" value="1"/>
</dbReference>
<dbReference type="GO" id="GO:0046872">
    <property type="term" value="F:metal ion binding"/>
    <property type="evidence" value="ECO:0007669"/>
    <property type="project" value="UniProtKB-KW"/>
</dbReference>
<evidence type="ECO:0000256" key="6">
    <source>
        <dbReference type="SAM" id="MobiDB-lite"/>
    </source>
</evidence>
<dbReference type="OrthoDB" id="190098at2759"/>
<evidence type="ECO:0000259" key="7">
    <source>
        <dbReference type="PROSITE" id="PS51449"/>
    </source>
</evidence>
<dbReference type="FunFam" id="3.40.50.12160:FF:000003">
    <property type="entry name" value="CDK5 regulatory subunit-associated protein 1"/>
    <property type="match status" value="1"/>
</dbReference>
<evidence type="ECO:0000313" key="9">
    <source>
        <dbReference type="Proteomes" id="UP000593567"/>
    </source>
</evidence>
<proteinExistence type="predicted"/>
<sequence length="241" mass="26761">MAASIMPHLRVMLNSKRCTAINCMPGLLPSTKRLCSSSANEFKESGKATKLSHGPSFKHFIDKHRRLAGSHGQNESQSEIESNSNLSQQVTTSKHMNAQLEQSSVHPYIAKNAYGGHGRKVYFETYGCQMNVNDTEIVWSVLNAHGFAKTKNLKEADVVLLMTCSIREGAEKKIWNRVDALQALKRRKNPVKIGILGCMAERLKSQILEEKKSVDLVCGPDAYKDLPRLLSVTYTGQTAGR</sequence>
<keyword evidence="2" id="KW-0949">S-adenosyl-L-methionine</keyword>
<feature type="region of interest" description="Disordered" evidence="6">
    <location>
        <begin position="68"/>
        <end position="94"/>
    </location>
</feature>
<dbReference type="AlphaFoldDB" id="A0A7J7JBA8"/>
<keyword evidence="3" id="KW-0479">Metal-binding</keyword>
<dbReference type="PANTHER" id="PTHR43020">
    <property type="entry name" value="CDK5 REGULATORY SUBUNIT-ASSOCIATED PROTEIN 1"/>
    <property type="match status" value="1"/>
</dbReference>
<dbReference type="InterPro" id="IPR038135">
    <property type="entry name" value="Methylthiotransferase_N_sf"/>
</dbReference>
<name>A0A7J7JBA8_BUGNE</name>
<dbReference type="PROSITE" id="PS51449">
    <property type="entry name" value="MTTASE_N"/>
    <property type="match status" value="1"/>
</dbReference>
<dbReference type="GO" id="GO:0051539">
    <property type="term" value="F:4 iron, 4 sulfur cluster binding"/>
    <property type="evidence" value="ECO:0007669"/>
    <property type="project" value="UniProtKB-KW"/>
</dbReference>
<dbReference type="Proteomes" id="UP000593567">
    <property type="component" value="Unassembled WGS sequence"/>
</dbReference>
<reference evidence="8" key="1">
    <citation type="submission" date="2020-06" db="EMBL/GenBank/DDBJ databases">
        <title>Draft genome of Bugula neritina, a colonial animal packing powerful symbionts and potential medicines.</title>
        <authorList>
            <person name="Rayko M."/>
        </authorList>
    </citation>
    <scope>NUCLEOTIDE SEQUENCE [LARGE SCALE GENOMIC DNA]</scope>
    <source>
        <strain evidence="8">Kwan_BN1</strain>
    </source>
</reference>
<dbReference type="GO" id="GO:0035597">
    <property type="term" value="F:tRNA-2-methylthio-N(6)-dimethylallyladenosine(37) synthase activity"/>
    <property type="evidence" value="ECO:0007669"/>
    <property type="project" value="TreeGrafter"/>
</dbReference>
<comment type="caution">
    <text evidence="8">The sequence shown here is derived from an EMBL/GenBank/DDBJ whole genome shotgun (WGS) entry which is preliminary data.</text>
</comment>
<dbReference type="PANTHER" id="PTHR43020:SF2">
    <property type="entry name" value="MITOCHONDRIAL TRNA METHYLTHIOTRANSFERASE CDK5RAP1"/>
    <property type="match status" value="1"/>
</dbReference>
<keyword evidence="9" id="KW-1185">Reference proteome</keyword>
<keyword evidence="4" id="KW-0408">Iron</keyword>
<evidence type="ECO:0000256" key="1">
    <source>
        <dbReference type="ARBA" id="ARBA00022485"/>
    </source>
</evidence>
<protein>
    <submittedName>
        <fullName evidence="8">CDK5RAP1</fullName>
    </submittedName>
</protein>
<dbReference type="GO" id="GO:0005739">
    <property type="term" value="C:mitochondrion"/>
    <property type="evidence" value="ECO:0007669"/>
    <property type="project" value="TreeGrafter"/>
</dbReference>
<dbReference type="EMBL" id="VXIV02002699">
    <property type="protein sequence ID" value="KAF6023539.1"/>
    <property type="molecule type" value="Genomic_DNA"/>
</dbReference>
<accession>A0A7J7JBA8</accession>
<organism evidence="8 9">
    <name type="scientific">Bugula neritina</name>
    <name type="common">Brown bryozoan</name>
    <name type="synonym">Sertularia neritina</name>
    <dbReference type="NCBI Taxonomy" id="10212"/>
    <lineage>
        <taxon>Eukaryota</taxon>
        <taxon>Metazoa</taxon>
        <taxon>Spiralia</taxon>
        <taxon>Lophotrochozoa</taxon>
        <taxon>Bryozoa</taxon>
        <taxon>Gymnolaemata</taxon>
        <taxon>Cheilostomatida</taxon>
        <taxon>Flustrina</taxon>
        <taxon>Buguloidea</taxon>
        <taxon>Bugulidae</taxon>
        <taxon>Bugula</taxon>
    </lineage>
</organism>
<feature type="compositionally biased region" description="Low complexity" evidence="6">
    <location>
        <begin position="73"/>
        <end position="89"/>
    </location>
</feature>
<keyword evidence="5" id="KW-0411">Iron-sulfur</keyword>
<dbReference type="GO" id="GO:0005829">
    <property type="term" value="C:cytosol"/>
    <property type="evidence" value="ECO:0007669"/>
    <property type="project" value="TreeGrafter"/>
</dbReference>
<feature type="domain" description="MTTase N-terminal" evidence="7">
    <location>
        <begin position="119"/>
        <end position="235"/>
    </location>
</feature>
<evidence type="ECO:0000256" key="5">
    <source>
        <dbReference type="ARBA" id="ARBA00023014"/>
    </source>
</evidence>
<evidence type="ECO:0000313" key="8">
    <source>
        <dbReference type="EMBL" id="KAF6023539.1"/>
    </source>
</evidence>
<dbReference type="InterPro" id="IPR013848">
    <property type="entry name" value="Methylthiotransferase_N"/>
</dbReference>
<gene>
    <name evidence="8" type="ORF">EB796_018136</name>
</gene>